<dbReference type="Gene3D" id="3.90.1440.10">
    <property type="entry name" value="SecA, preprotein cross-linking domain"/>
    <property type="match status" value="1"/>
</dbReference>
<dbReference type="RefSeq" id="WP_025347229.1">
    <property type="nucleotide sequence ID" value="NZ_CP006850.1"/>
</dbReference>
<dbReference type="SUPFAM" id="SSF52540">
    <property type="entry name" value="P-loop containing nucleoside triphosphate hydrolases"/>
    <property type="match status" value="2"/>
</dbReference>
<evidence type="ECO:0000313" key="18">
    <source>
        <dbReference type="Proteomes" id="UP000019150"/>
    </source>
</evidence>
<keyword evidence="5 12" id="KW-0963">Cytoplasm</keyword>
<keyword evidence="8 12" id="KW-0653">Protein transport</keyword>
<evidence type="ECO:0000259" key="15">
    <source>
        <dbReference type="PROSITE" id="PS51194"/>
    </source>
</evidence>
<dbReference type="GO" id="GO:0065002">
    <property type="term" value="P:intracellular protein transmembrane transport"/>
    <property type="evidence" value="ECO:0007669"/>
    <property type="project" value="UniProtKB-UniRule"/>
</dbReference>
<dbReference type="InterPro" id="IPR011130">
    <property type="entry name" value="SecA_preprotein_X-link_dom"/>
</dbReference>
<dbReference type="PROSITE" id="PS51196">
    <property type="entry name" value="SECA_MOTOR_DEAD"/>
    <property type="match status" value="1"/>
</dbReference>
<name>W5T9M8_9NOCA</name>
<dbReference type="FunFam" id="3.40.50.300:FF:000429">
    <property type="entry name" value="Preprotein translocase subunit SecA"/>
    <property type="match status" value="1"/>
</dbReference>
<dbReference type="NCBIfam" id="TIGR04221">
    <property type="entry name" value="SecA2_Mycobac"/>
    <property type="match status" value="1"/>
</dbReference>
<comment type="catalytic activity">
    <reaction evidence="12">
        <text>ATP + H2O + cellular proteinSide 1 = ADP + phosphate + cellular proteinSide 2.</text>
        <dbReference type="EC" id="7.4.2.8"/>
    </reaction>
</comment>
<dbReference type="GO" id="GO:0005886">
    <property type="term" value="C:plasma membrane"/>
    <property type="evidence" value="ECO:0007669"/>
    <property type="project" value="UniProtKB-SubCell"/>
</dbReference>
<evidence type="ECO:0000259" key="16">
    <source>
        <dbReference type="PROSITE" id="PS51196"/>
    </source>
</evidence>
<comment type="function">
    <text evidence="12">Part of the Sec protein translocase complex. Interacts with the SecYEG preprotein conducting channel. Has a central role in coupling the hydrolysis of ATP to the transfer of proteins into and across the cell membrane, serving as an ATP-driven molecular motor driving the stepwise translocation of polypeptide chains across the membrane.</text>
</comment>
<comment type="subcellular location">
    <subcellularLocation>
        <location evidence="12">Cell membrane</location>
        <topology evidence="12">Peripheral membrane protein</topology>
        <orientation evidence="12">Cytoplasmic side</orientation>
    </subcellularLocation>
    <subcellularLocation>
        <location evidence="12">Cytoplasm</location>
    </subcellularLocation>
    <subcellularLocation>
        <location evidence="1">Membrane</location>
        <topology evidence="1">Peripheral membrane protein</topology>
    </subcellularLocation>
    <text evidence="12">Distribution is 50-50.</text>
</comment>
<feature type="domain" description="Helicase C-terminal" evidence="15">
    <location>
        <begin position="416"/>
        <end position="575"/>
    </location>
</feature>
<dbReference type="PRINTS" id="PR00906">
    <property type="entry name" value="SECA"/>
</dbReference>
<dbReference type="PROSITE" id="PS51194">
    <property type="entry name" value="HELICASE_CTER"/>
    <property type="match status" value="1"/>
</dbReference>
<dbReference type="HOGENOM" id="CLU_005314_3_0_11"/>
<dbReference type="GO" id="GO:0043952">
    <property type="term" value="P:protein transport by the Sec complex"/>
    <property type="evidence" value="ECO:0007669"/>
    <property type="project" value="TreeGrafter"/>
</dbReference>
<evidence type="ECO:0000259" key="14">
    <source>
        <dbReference type="PROSITE" id="PS51192"/>
    </source>
</evidence>
<evidence type="ECO:0000256" key="4">
    <source>
        <dbReference type="ARBA" id="ARBA00022475"/>
    </source>
</evidence>
<gene>
    <name evidence="17" type="primary">secA1</name>
    <name evidence="12" type="synonym">secA</name>
    <name evidence="17" type="ORF">NONO_c09010</name>
</gene>
<dbReference type="Gene3D" id="1.10.3060.10">
    <property type="entry name" value="Helical scaffold and wing domains of SecA"/>
    <property type="match status" value="1"/>
</dbReference>
<dbReference type="PANTHER" id="PTHR30612">
    <property type="entry name" value="SECA INNER MEMBRANE COMPONENT OF SEC PROTEIN SECRETION SYSTEM"/>
    <property type="match status" value="1"/>
</dbReference>
<dbReference type="Pfam" id="PF01043">
    <property type="entry name" value="SecA_PP_bind"/>
    <property type="match status" value="1"/>
</dbReference>
<dbReference type="PANTHER" id="PTHR30612:SF0">
    <property type="entry name" value="CHLOROPLAST PROTEIN-TRANSPORTING ATPASE"/>
    <property type="match status" value="1"/>
</dbReference>
<protein>
    <recommendedName>
        <fullName evidence="12">Protein translocase subunit SecA</fullName>
        <ecNumber evidence="12">7.4.2.8</ecNumber>
    </recommendedName>
</protein>
<evidence type="ECO:0000256" key="6">
    <source>
        <dbReference type="ARBA" id="ARBA00022741"/>
    </source>
</evidence>
<dbReference type="eggNOG" id="COG0653">
    <property type="taxonomic scope" value="Bacteria"/>
</dbReference>
<feature type="region of interest" description="Disordered" evidence="13">
    <location>
        <begin position="523"/>
        <end position="542"/>
    </location>
</feature>
<comment type="subunit">
    <text evidence="12">Monomer and homodimer. Part of the essential Sec protein translocation apparatus which comprises SecA, SecYEG and auxiliary proteins SecDF. Other proteins may also be involved.</text>
</comment>
<proteinExistence type="inferred from homology"/>
<keyword evidence="9 12" id="KW-1278">Translocase</keyword>
<dbReference type="CDD" id="cd17928">
    <property type="entry name" value="DEXDc_SecA"/>
    <property type="match status" value="1"/>
</dbReference>
<dbReference type="GO" id="GO:0031522">
    <property type="term" value="C:cell envelope Sec protein transport complex"/>
    <property type="evidence" value="ECO:0007669"/>
    <property type="project" value="TreeGrafter"/>
</dbReference>
<dbReference type="InterPro" id="IPR026389">
    <property type="entry name" value="SecA_Actinobact-type"/>
</dbReference>
<dbReference type="GO" id="GO:0008564">
    <property type="term" value="F:protein-exporting ATPase activity"/>
    <property type="evidence" value="ECO:0007669"/>
    <property type="project" value="UniProtKB-EC"/>
</dbReference>
<keyword evidence="10 12" id="KW-0811">Translocation</keyword>
<evidence type="ECO:0000256" key="13">
    <source>
        <dbReference type="SAM" id="MobiDB-lite"/>
    </source>
</evidence>
<dbReference type="InterPro" id="IPR001650">
    <property type="entry name" value="Helicase_C-like"/>
</dbReference>
<dbReference type="InterPro" id="IPR014001">
    <property type="entry name" value="Helicase_ATP-bd"/>
</dbReference>
<evidence type="ECO:0000313" key="17">
    <source>
        <dbReference type="EMBL" id="AHH15708.1"/>
    </source>
</evidence>
<dbReference type="InterPro" id="IPR044722">
    <property type="entry name" value="SecA_SF2_C"/>
</dbReference>
<dbReference type="EMBL" id="CP006850">
    <property type="protein sequence ID" value="AHH15708.1"/>
    <property type="molecule type" value="Genomic_DNA"/>
</dbReference>
<comment type="similarity">
    <text evidence="2 12">Belongs to the SecA family.</text>
</comment>
<evidence type="ECO:0000256" key="10">
    <source>
        <dbReference type="ARBA" id="ARBA00023010"/>
    </source>
</evidence>
<feature type="domain" description="SecA family profile" evidence="16">
    <location>
        <begin position="5"/>
        <end position="581"/>
    </location>
</feature>
<evidence type="ECO:0000256" key="11">
    <source>
        <dbReference type="ARBA" id="ARBA00023136"/>
    </source>
</evidence>
<dbReference type="GO" id="GO:0006605">
    <property type="term" value="P:protein targeting"/>
    <property type="evidence" value="ECO:0007669"/>
    <property type="project" value="UniProtKB-UniRule"/>
</dbReference>
<dbReference type="EC" id="7.4.2.8" evidence="12"/>
<dbReference type="Proteomes" id="UP000019150">
    <property type="component" value="Chromosome"/>
</dbReference>
<keyword evidence="4 12" id="KW-1003">Cell membrane</keyword>
<dbReference type="SMART" id="SM00958">
    <property type="entry name" value="SecA_PP_bind"/>
    <property type="match status" value="1"/>
</dbReference>
<dbReference type="SMART" id="SM00957">
    <property type="entry name" value="SecA_DEAD"/>
    <property type="match status" value="1"/>
</dbReference>
<dbReference type="GO" id="GO:0005524">
    <property type="term" value="F:ATP binding"/>
    <property type="evidence" value="ECO:0007669"/>
    <property type="project" value="UniProtKB-UniRule"/>
</dbReference>
<dbReference type="InterPro" id="IPR027417">
    <property type="entry name" value="P-loop_NTPase"/>
</dbReference>
<evidence type="ECO:0000256" key="12">
    <source>
        <dbReference type="HAMAP-Rule" id="MF_01382"/>
    </source>
</evidence>
<dbReference type="InterPro" id="IPR020937">
    <property type="entry name" value="SecA_CS"/>
</dbReference>
<accession>W5T9M8</accession>
<organism evidence="17 18">
    <name type="scientific">Nocardia nova SH22a</name>
    <dbReference type="NCBI Taxonomy" id="1415166"/>
    <lineage>
        <taxon>Bacteria</taxon>
        <taxon>Bacillati</taxon>
        <taxon>Actinomycetota</taxon>
        <taxon>Actinomycetes</taxon>
        <taxon>Mycobacteriales</taxon>
        <taxon>Nocardiaceae</taxon>
        <taxon>Nocardia</taxon>
    </lineage>
</organism>
<keyword evidence="3 12" id="KW-0813">Transport</keyword>
<dbReference type="GO" id="GO:0005829">
    <property type="term" value="C:cytosol"/>
    <property type="evidence" value="ECO:0007669"/>
    <property type="project" value="TreeGrafter"/>
</dbReference>
<dbReference type="Pfam" id="PF21090">
    <property type="entry name" value="P-loop_SecA"/>
    <property type="match status" value="2"/>
</dbReference>
<dbReference type="GO" id="GO:0017038">
    <property type="term" value="P:protein import"/>
    <property type="evidence" value="ECO:0007669"/>
    <property type="project" value="InterPro"/>
</dbReference>
<dbReference type="CDD" id="cd18803">
    <property type="entry name" value="SF2_C_secA"/>
    <property type="match status" value="1"/>
</dbReference>
<evidence type="ECO:0000256" key="3">
    <source>
        <dbReference type="ARBA" id="ARBA00022448"/>
    </source>
</evidence>
<dbReference type="InterPro" id="IPR036266">
    <property type="entry name" value="SecA_Wing/Scaffold_sf"/>
</dbReference>
<feature type="binding site" evidence="12">
    <location>
        <position position="85"/>
    </location>
    <ligand>
        <name>ATP</name>
        <dbReference type="ChEBI" id="CHEBI:30616"/>
    </ligand>
</feature>
<dbReference type="InterPro" id="IPR011115">
    <property type="entry name" value="SecA_DEAD"/>
</dbReference>
<evidence type="ECO:0000256" key="1">
    <source>
        <dbReference type="ARBA" id="ARBA00004170"/>
    </source>
</evidence>
<sequence length="775" mass="84728">MRRFGERIRQLLQRPGASDLSKYLPVVAAAGERESDLRELPSSELAAIVRGNRPRPFERADVIEFCAAGREIARRILGERPFDTQLQGTAALLDGYVVEMATGEGKTLSGALAAIGFALQGRRVHVVSVNDYLARRDAEWMGDLYAAFGVSVGWVEQRTGRSDRRAAYACDVTYVSVSEVGFDVLRDRLCTDPADVLLPEPDAVIVDEADAVLIDEATVPLVLAGEAEIGYGDPEIARIVAGLSEIHHYEIDDDRRNIYLTDAGIDRVEVLLGGIDLHTVEHSEVLTCVQLALHAHALLRRDVDYIVRGGTVELISLARGRVARLQRWPDGLQAAVEAKEGLAMSPAGEILDSILVQALVSRYRTICGMSGTAVAVADQLAEFYRLETGRIPTNVPCIRDDEPDRMYATAAQKQHAIVEYVRTIHETGRPVLLGTTSVVESEEIAGKLAGAGIEGVVLNAKNDAEEAAIVSRAGEYGRVTISTQMAGRGTDIRLGSPDGTDRSRVVALGGLCVVGSGRYHTGRLDDQLRGRSGRQGDPGSSVLFTSPEDELFTQHIQDATGSDIPDADGRMHSPAIQRTMEHAQRIAEGAHLSIHRNSWRYHHLITLQRDTVLAHRDEVLRGDLGVRRLRELRPERGDRISATVGEPILTEASRAIVLYHIDRCWSEHLAFLADVREGIHLRAIGRETPIDEFHRTAVAEFTGFLPEVYRRSADTFDAAEITGAGVDLAGMGLDRPTSTWTYMVNDNPFGSAEERFLDFLGGLVRDGAAKIGLRD</sequence>
<dbReference type="InterPro" id="IPR036670">
    <property type="entry name" value="SecA_X-link_sf"/>
</dbReference>
<reference evidence="17 18" key="1">
    <citation type="journal article" date="2014" name="Appl. Environ. Microbiol.">
        <title>Insights into the Microbial Degradation of Rubber and Gutta-Percha by Analysis of the Complete Genome of Nocardia nova SH22a.</title>
        <authorList>
            <person name="Luo Q."/>
            <person name="Hiessl S."/>
            <person name="Poehlein A."/>
            <person name="Daniel R."/>
            <person name="Steinbuchel A."/>
        </authorList>
    </citation>
    <scope>NUCLEOTIDE SEQUENCE [LARGE SCALE GENOMIC DNA]</scope>
    <source>
        <strain evidence="17">SH22a</strain>
    </source>
</reference>
<evidence type="ECO:0000256" key="9">
    <source>
        <dbReference type="ARBA" id="ARBA00022967"/>
    </source>
</evidence>
<dbReference type="Pfam" id="PF07517">
    <property type="entry name" value="SecA_DEAD"/>
    <property type="match status" value="1"/>
</dbReference>
<feature type="domain" description="Helicase ATP-binding" evidence="14">
    <location>
        <begin position="87"/>
        <end position="282"/>
    </location>
</feature>
<evidence type="ECO:0000256" key="2">
    <source>
        <dbReference type="ARBA" id="ARBA00007650"/>
    </source>
</evidence>
<dbReference type="STRING" id="1415166.NONO_c09010"/>
<dbReference type="PROSITE" id="PS51192">
    <property type="entry name" value="HELICASE_ATP_BIND_1"/>
    <property type="match status" value="1"/>
</dbReference>
<evidence type="ECO:0000256" key="5">
    <source>
        <dbReference type="ARBA" id="ARBA00022490"/>
    </source>
</evidence>
<keyword evidence="18" id="KW-1185">Reference proteome</keyword>
<keyword evidence="7 12" id="KW-0067">ATP-binding</keyword>
<dbReference type="Gene3D" id="3.40.50.300">
    <property type="entry name" value="P-loop containing nucleotide triphosphate hydrolases"/>
    <property type="match status" value="3"/>
</dbReference>
<keyword evidence="11 12" id="KW-0472">Membrane</keyword>
<feature type="binding site" evidence="12">
    <location>
        <position position="491"/>
    </location>
    <ligand>
        <name>ATP</name>
        <dbReference type="ChEBI" id="CHEBI:30616"/>
    </ligand>
</feature>
<dbReference type="SUPFAM" id="SSF81886">
    <property type="entry name" value="Helical scaffold and wing domains of SecA"/>
    <property type="match status" value="1"/>
</dbReference>
<dbReference type="AlphaFoldDB" id="W5T9M8"/>
<dbReference type="OrthoDB" id="9805579at2"/>
<feature type="binding site" evidence="12">
    <location>
        <begin position="103"/>
        <end position="107"/>
    </location>
    <ligand>
        <name>ATP</name>
        <dbReference type="ChEBI" id="CHEBI:30616"/>
    </ligand>
</feature>
<dbReference type="InterPro" id="IPR000185">
    <property type="entry name" value="SecA"/>
</dbReference>
<evidence type="ECO:0000256" key="8">
    <source>
        <dbReference type="ARBA" id="ARBA00022927"/>
    </source>
</evidence>
<dbReference type="SUPFAM" id="SSF81767">
    <property type="entry name" value="Pre-protein crosslinking domain of SecA"/>
    <property type="match status" value="1"/>
</dbReference>
<dbReference type="PATRIC" id="fig|1415166.3.peg.912"/>
<dbReference type="InterPro" id="IPR011116">
    <property type="entry name" value="SecA_Wing/Scaffold"/>
</dbReference>
<dbReference type="KEGG" id="nno:NONO_c09010"/>
<dbReference type="InterPro" id="IPR014018">
    <property type="entry name" value="SecA_motor_DEAD"/>
</dbReference>
<evidence type="ECO:0000256" key="7">
    <source>
        <dbReference type="ARBA" id="ARBA00022840"/>
    </source>
</evidence>
<dbReference type="PROSITE" id="PS01312">
    <property type="entry name" value="SECA"/>
    <property type="match status" value="1"/>
</dbReference>
<dbReference type="Pfam" id="PF07516">
    <property type="entry name" value="SecA_SW"/>
    <property type="match status" value="1"/>
</dbReference>
<keyword evidence="6 12" id="KW-0547">Nucleotide-binding</keyword>
<dbReference type="HAMAP" id="MF_01382">
    <property type="entry name" value="SecA"/>
    <property type="match status" value="1"/>
</dbReference>